<dbReference type="GO" id="GO:0005737">
    <property type="term" value="C:cytoplasm"/>
    <property type="evidence" value="ECO:0007669"/>
    <property type="project" value="TreeGrafter"/>
</dbReference>
<feature type="region of interest" description="Disordered" evidence="1">
    <location>
        <begin position="1086"/>
        <end position="1108"/>
    </location>
</feature>
<gene>
    <name evidence="3" type="ORF">AK830_g11647</name>
</gene>
<dbReference type="PANTHER" id="PTHR45690">
    <property type="entry name" value="NACHT, LRR AND PYD DOMAINS-CONTAINING PROTEIN 12"/>
    <property type="match status" value="1"/>
</dbReference>
<evidence type="ECO:0000313" key="3">
    <source>
        <dbReference type="EMBL" id="KPM34927.1"/>
    </source>
</evidence>
<sequence>MHADKWRRKTLPSIRAPSPLPVPQVFTEDTDAMESKKPRAFSKALRSLSNSSIESLSHSPSRSSTNSRRLQKTHSGSGSMIDRIHRRVSSHSPISASPPDVSGAPVEVPYTSMEIAQHGPLKADVSLLKARSEYLVLTDQCLIKFGNLEAAKGVFPQLGQPVGKRSSTIYHSSNKPAASDLRLEIPLRSIVAVFNEEGSSPRFGIEVWWAAQWPRISYAKIHIYFSIPHDRDEWLAQIQRTCRLSLRRNPAHSLVPNNLKVRINHIVDTYEPTAPDGSTKILTFPVAKRILGLPQKTSSSTDEAQHLGDASSFYVVLGPCMCYFLEVLKADTMTPAGDLRVKVQSFGTVTITRFKASVASQEQRFVMSFRLPFGREARLELASIHYRRIIETMTKLDRELKPMWPQHLQQAIFDVKGLPPPLQLTSGNDLGGLQRSLNAYCAAFHAHVPRWTIEWDSQSQAAFRLLPSGGSPYSPLQLLAVFRALRYNSYFKALSFRDVDLSSLIGKHDYSQYGDSVVYNSLNGMVPNFAMSLFTSNVGKGRRISEDHYDLLMQAPILVLEIHALIFSSESIRSIDLRNVLGSRSTISQPGRPKVDPDYARKLTSEVFRPILWLLKYDACRCHSIALSGNVFSQSDVEDLSNLLVLDQTCLKKLEIANCGLGDAGLAKVWTAISGQAASLEALDTSNNQGTVKFDIIHRSLTELRAIKKLNMAGNTRLSSEVALFDEAALDSWALEELDLSGITLNDETVDMLANYLRLPSSLDFRVLRLNNCGLNGRQVAQLFWEMGQARKMTVYVNGNPLDEGIDNLCEAISCGFGPWSLFMEMVEFSLENNYIKLLRALTVSKTIECLSLAGTATIDSSSEATCEAVSDFFSDNDTVRFLDLSGFDSKLDEGHLGQDFSRALSGLRSNMRIEHLRIRSQMLNVNIGDLAEAISANKTLHSLDCEDNGFNLSNFRHLVRHLADNATIRYFSAFKDSDLSQTIQKSIDKAMQTATSTRRQSMISMFRPEKITPAVSQPLAQQLREGWDDATQTLQQILRRNRLLFQEGQDGRNEPSEHGLLQGIDGDDVFSRDFGGLARRAFESPRLSSRCNSGHLPQRSSTISSATSMSRLLPDAQALRSYSLVSSDEAGSPAVDSQSTGSAIPTPPELNSPVDREYSLGNQKEQEIGVDDSHDYDYNFADAQDADFGLELQAHRRFWSDEAGCIEEEDNGTQMNERRASG</sequence>
<comment type="caution">
    <text evidence="3">The sequence shown here is derived from an EMBL/GenBank/DDBJ whole genome shotgun (WGS) entry which is preliminary data.</text>
</comment>
<feature type="region of interest" description="Disordered" evidence="1">
    <location>
        <begin position="1"/>
        <end position="83"/>
    </location>
</feature>
<feature type="compositionally biased region" description="Low complexity" evidence="1">
    <location>
        <begin position="45"/>
        <end position="68"/>
    </location>
</feature>
<dbReference type="Proteomes" id="UP000050424">
    <property type="component" value="Unassembled WGS sequence"/>
</dbReference>
<dbReference type="InterPro" id="IPR032675">
    <property type="entry name" value="LRR_dom_sf"/>
</dbReference>
<dbReference type="STRING" id="78410.A0A0P7B2C5"/>
<dbReference type="Gene3D" id="3.80.10.10">
    <property type="entry name" value="Ribonuclease Inhibitor"/>
    <property type="match status" value="1"/>
</dbReference>
<feature type="domain" description="LRR-containing protein second PH" evidence="2">
    <location>
        <begin position="295"/>
        <end position="408"/>
    </location>
</feature>
<proteinExistence type="predicted"/>
<evidence type="ECO:0000259" key="2">
    <source>
        <dbReference type="Pfam" id="PF25353"/>
    </source>
</evidence>
<dbReference type="Pfam" id="PF25353">
    <property type="entry name" value="PH_2nd_LRR"/>
    <property type="match status" value="1"/>
</dbReference>
<feature type="region of interest" description="Disordered" evidence="1">
    <location>
        <begin position="1125"/>
        <end position="1157"/>
    </location>
</feature>
<evidence type="ECO:0000313" key="4">
    <source>
        <dbReference type="Proteomes" id="UP000050424"/>
    </source>
</evidence>
<dbReference type="SUPFAM" id="SSF52047">
    <property type="entry name" value="RNI-like"/>
    <property type="match status" value="1"/>
</dbReference>
<dbReference type="InterPro" id="IPR057334">
    <property type="entry name" value="PH_2nd_LRR"/>
</dbReference>
<keyword evidence="4" id="KW-1185">Reference proteome</keyword>
<dbReference type="EMBL" id="LKCW01000288">
    <property type="protein sequence ID" value="KPM34927.1"/>
    <property type="molecule type" value="Genomic_DNA"/>
</dbReference>
<feature type="compositionally biased region" description="Basic residues" evidence="1">
    <location>
        <begin position="1"/>
        <end position="10"/>
    </location>
</feature>
<evidence type="ECO:0000256" key="1">
    <source>
        <dbReference type="SAM" id="MobiDB-lite"/>
    </source>
</evidence>
<dbReference type="AlphaFoldDB" id="A0A0P7B2C5"/>
<protein>
    <recommendedName>
        <fullName evidence="2">LRR-containing protein second PH domain-containing protein</fullName>
    </recommendedName>
</protein>
<accession>A0A0P7B2C5</accession>
<name>A0A0P7B2C5_9HYPO</name>
<dbReference type="OrthoDB" id="120976at2759"/>
<dbReference type="PANTHER" id="PTHR45690:SF4">
    <property type="entry name" value="NACHT, LRR AND PYD DOMAINS-CONTAINING PROTEIN 10"/>
    <property type="match status" value="1"/>
</dbReference>
<dbReference type="InterPro" id="IPR050637">
    <property type="entry name" value="NLRP_innate_immun_reg"/>
</dbReference>
<reference evidence="3 4" key="1">
    <citation type="submission" date="2015-09" db="EMBL/GenBank/DDBJ databases">
        <title>Draft genome of a European isolate of the apple canker pathogen Neonectria ditissima.</title>
        <authorList>
            <person name="Gomez-Cortecero A."/>
            <person name="Harrison R.J."/>
            <person name="Armitage A.D."/>
        </authorList>
    </citation>
    <scope>NUCLEOTIDE SEQUENCE [LARGE SCALE GENOMIC DNA]</scope>
    <source>
        <strain evidence="3 4">R09/05</strain>
    </source>
</reference>
<organism evidence="3 4">
    <name type="scientific">Neonectria ditissima</name>
    <dbReference type="NCBI Taxonomy" id="78410"/>
    <lineage>
        <taxon>Eukaryota</taxon>
        <taxon>Fungi</taxon>
        <taxon>Dikarya</taxon>
        <taxon>Ascomycota</taxon>
        <taxon>Pezizomycotina</taxon>
        <taxon>Sordariomycetes</taxon>
        <taxon>Hypocreomycetidae</taxon>
        <taxon>Hypocreales</taxon>
        <taxon>Nectriaceae</taxon>
        <taxon>Neonectria</taxon>
    </lineage>
</organism>